<reference evidence="2 3" key="1">
    <citation type="submission" date="2020-03" db="EMBL/GenBank/DDBJ databases">
        <title>Leucobacter sp. nov., isolated from beetles.</title>
        <authorList>
            <person name="Hyun D.-W."/>
            <person name="Bae J.-W."/>
        </authorList>
    </citation>
    <scope>NUCLEOTIDE SEQUENCE [LARGE SCALE GENOMIC DNA]</scope>
    <source>
        <strain evidence="2 3">HDW9C</strain>
    </source>
</reference>
<evidence type="ECO:0000313" key="3">
    <source>
        <dbReference type="Proteomes" id="UP000502677"/>
    </source>
</evidence>
<dbReference type="AlphaFoldDB" id="A0A6G7XCJ3"/>
<dbReference type="SMART" id="SM01040">
    <property type="entry name" value="Bro-N"/>
    <property type="match status" value="1"/>
</dbReference>
<dbReference type="Proteomes" id="UP000502677">
    <property type="component" value="Chromosome"/>
</dbReference>
<organism evidence="2 3">
    <name type="scientific">Leucobacter viscericola</name>
    <dbReference type="NCBI Taxonomy" id="2714935"/>
    <lineage>
        <taxon>Bacteria</taxon>
        <taxon>Bacillati</taxon>
        <taxon>Actinomycetota</taxon>
        <taxon>Actinomycetes</taxon>
        <taxon>Micrococcales</taxon>
        <taxon>Microbacteriaceae</taxon>
        <taxon>Leucobacter</taxon>
    </lineage>
</organism>
<dbReference type="InterPro" id="IPR003497">
    <property type="entry name" value="BRO_N_domain"/>
</dbReference>
<dbReference type="KEGG" id="lvi:G7068_03165"/>
<dbReference type="PANTHER" id="PTHR36180:SF2">
    <property type="entry name" value="BRO FAMILY PROTEIN"/>
    <property type="match status" value="1"/>
</dbReference>
<dbReference type="Pfam" id="PF02498">
    <property type="entry name" value="Bro-N"/>
    <property type="match status" value="1"/>
</dbReference>
<dbReference type="PANTHER" id="PTHR36180">
    <property type="entry name" value="DNA-BINDING PROTEIN-RELATED-RELATED"/>
    <property type="match status" value="1"/>
</dbReference>
<keyword evidence="3" id="KW-1185">Reference proteome</keyword>
<dbReference type="PROSITE" id="PS51750">
    <property type="entry name" value="BRO_N"/>
    <property type="match status" value="1"/>
</dbReference>
<sequence>MSNQIVPFNFEETPVRAITIEGVPWFVAADLCNVLGHSNPTVAVGRLDEDERAKFNLGRQGDATVVNESGLYSLILGSRKPEAKAFKKWITSEVLPQIRKTGSYDAGKALAPAPHKAPEVLSVKEQAALLRTLRTSLQPDYADAKARLILARGMGEEPEVDEGNRPLDVQSYLEGRGVPMSLIKSFRSGFGTIASRLYLAEFGERPKKVDRIVNGALIKVVGYTEAHRPILDKAFSEHRVFSTLRSNELDLGGI</sequence>
<accession>A0A6G7XCJ3</accession>
<evidence type="ECO:0000313" key="2">
    <source>
        <dbReference type="EMBL" id="QIK62314.1"/>
    </source>
</evidence>
<feature type="domain" description="Bro-N" evidence="1">
    <location>
        <begin position="1"/>
        <end position="102"/>
    </location>
</feature>
<dbReference type="RefSeq" id="WP_166288748.1">
    <property type="nucleotide sequence ID" value="NZ_CP049863.1"/>
</dbReference>
<dbReference type="EMBL" id="CP049863">
    <property type="protein sequence ID" value="QIK62314.1"/>
    <property type="molecule type" value="Genomic_DNA"/>
</dbReference>
<proteinExistence type="predicted"/>
<name>A0A6G7XCJ3_9MICO</name>
<gene>
    <name evidence="2" type="ORF">G7068_03165</name>
</gene>
<protein>
    <recommendedName>
        <fullName evidence="1">Bro-N domain-containing protein</fullName>
    </recommendedName>
</protein>
<evidence type="ECO:0000259" key="1">
    <source>
        <dbReference type="PROSITE" id="PS51750"/>
    </source>
</evidence>